<keyword evidence="9 12" id="KW-0238">DNA-binding</keyword>
<evidence type="ECO:0000256" key="4">
    <source>
        <dbReference type="ARBA" id="ARBA00022518"/>
    </source>
</evidence>
<feature type="region of interest" description="DNA-binding domain" evidence="12">
    <location>
        <begin position="347"/>
        <end position="431"/>
    </location>
</feature>
<evidence type="ECO:0000256" key="7">
    <source>
        <dbReference type="ARBA" id="ARBA00022705"/>
    </source>
</evidence>
<dbReference type="GO" id="GO:0006275">
    <property type="term" value="P:regulation of DNA replication"/>
    <property type="evidence" value="ECO:0007669"/>
    <property type="project" value="UniProtKB-UniRule"/>
</dbReference>
<dbReference type="Gene3D" id="2.170.200.10">
    <property type="entry name" value="Papillomavirus E2 early protein domain"/>
    <property type="match status" value="1"/>
</dbReference>
<dbReference type="GO" id="GO:0003677">
    <property type="term" value="F:DNA binding"/>
    <property type="evidence" value="ECO:0007669"/>
    <property type="project" value="UniProtKB-UniRule"/>
</dbReference>
<evidence type="ECO:0000256" key="5">
    <source>
        <dbReference type="ARBA" id="ARBA00022553"/>
    </source>
</evidence>
<keyword evidence="6 12" id="KW-1048">Host nucleus</keyword>
<comment type="similarity">
    <text evidence="12">Belongs to the papillomaviridae E2 protein family.</text>
</comment>
<dbReference type="OrthoDB" id="15886at10239"/>
<evidence type="ECO:0000313" key="17">
    <source>
        <dbReference type="Proteomes" id="UP000112084"/>
    </source>
</evidence>
<feature type="compositionally biased region" description="Low complexity" evidence="13">
    <location>
        <begin position="294"/>
        <end position="313"/>
    </location>
</feature>
<evidence type="ECO:0000313" key="16">
    <source>
        <dbReference type="EMBL" id="AHJ81387.1"/>
    </source>
</evidence>
<dbReference type="Gene3D" id="1.10.287.30">
    <property type="entry name" value="E2 (early) protein, N terminal domain, subdomain 1"/>
    <property type="match status" value="1"/>
</dbReference>
<comment type="similarity">
    <text evidence="2">Belongs to the papillomaviridae E8^E2C protein family.</text>
</comment>
<feature type="domain" description="Papillomavirus E2 C-terminal" evidence="15">
    <location>
        <begin position="349"/>
        <end position="427"/>
    </location>
</feature>
<keyword evidence="7 12" id="KW-0235">DNA replication</keyword>
<dbReference type="RefSeq" id="YP_009507269.1">
    <property type="nucleotide sequence ID" value="NC_038518.1"/>
</dbReference>
<dbReference type="SUPFAM" id="SSF51332">
    <property type="entry name" value="E2 regulatory, transactivation domain"/>
    <property type="match status" value="1"/>
</dbReference>
<dbReference type="GO" id="GO:0006260">
    <property type="term" value="P:DNA replication"/>
    <property type="evidence" value="ECO:0007669"/>
    <property type="project" value="UniProtKB-KW"/>
</dbReference>
<organism evidence="16 17">
    <name type="scientific">Eptesicus serotinus papillomavirus 1</name>
    <dbReference type="NCBI Taxonomy" id="1464071"/>
    <lineage>
        <taxon>Viruses</taxon>
        <taxon>Monodnaviria</taxon>
        <taxon>Shotokuvirae</taxon>
        <taxon>Cossaviricota</taxon>
        <taxon>Papovaviricetes</taxon>
        <taxon>Zurhausenvirales</taxon>
        <taxon>Papillomaviridae</taxon>
        <taxon>Firstpapillomavirinae</taxon>
        <taxon>Dyopsipapillomavirus</taxon>
        <taxon>Dyopsipapillomavirus 1</taxon>
    </lineage>
</organism>
<feature type="compositionally biased region" description="Low complexity" evidence="13">
    <location>
        <begin position="207"/>
        <end position="216"/>
    </location>
</feature>
<comment type="function">
    <text evidence="12">Plays a role in the initiation of viral DNA replication. A dimer of E2 interacts with a dimer of E1 in order to improve specificity of E1 DNA binding activity. Once the complex recognizes and binds DNA at specific sites, the E2 dimer is removed from DNA. E2 also regulates viral transcription through binding to the E2RE response element (5'-ACCNNNNNNGGT-3') present in multiple copies in the regulatory regions of the viral genome. Activates or represses transcription depending on E2RE's position with regards to proximal promoter elements including the TATA-box. Repression occurs by sterically hindering the assembly of the transcription initiation complex.</text>
</comment>
<evidence type="ECO:0000256" key="11">
    <source>
        <dbReference type="ARBA" id="ARBA00023163"/>
    </source>
</evidence>
<evidence type="ECO:0000259" key="14">
    <source>
        <dbReference type="Pfam" id="PF00508"/>
    </source>
</evidence>
<keyword evidence="11 12" id="KW-0804">Transcription</keyword>
<evidence type="ECO:0000256" key="12">
    <source>
        <dbReference type="HAMAP-Rule" id="MF_04001"/>
    </source>
</evidence>
<feature type="domain" description="Papillomavirus E2 N-terminal" evidence="14">
    <location>
        <begin position="1"/>
        <end position="194"/>
    </location>
</feature>
<dbReference type="Gene3D" id="3.30.70.330">
    <property type="match status" value="1"/>
</dbReference>
<evidence type="ECO:0000256" key="8">
    <source>
        <dbReference type="ARBA" id="ARBA00023015"/>
    </source>
</evidence>
<dbReference type="InterPro" id="IPR001866">
    <property type="entry name" value="PPV_E2_N"/>
</dbReference>
<dbReference type="InterPro" id="IPR000427">
    <property type="entry name" value="Papillomavirus_E2_C"/>
</dbReference>
<dbReference type="Pfam" id="PF00508">
    <property type="entry name" value="PPV_E2_N"/>
    <property type="match status" value="1"/>
</dbReference>
<evidence type="ECO:0000256" key="1">
    <source>
        <dbReference type="ARBA" id="ARBA00004147"/>
    </source>
</evidence>
<accession>W8E8L3</accession>
<comment type="subunit">
    <text evidence="12">Binds DNA as homodimer. Interacts with protein E1; this interaction greatly increases E1 DNA-binding activity. Interacts with protein L1; this interaction enhances E2-dependent replication and transcription activation. Interacts with protein L2; this interaction inhibits E2 transcriptional activity but not DNA replication function E2. Interacts with protein E7; this interaction inhibits E7 oncogenic activity. Interacts with host TAF1; this interaction modulates E2-dependent transcriptional regulation. Interacts with host BRD4; this interaction mediates E2 transcriptional activation function. Additionally, the interaction with host BRD4 on mitotic chromosomes mediates tethering of the viral genome. Interacts with host TOPBP1; this interaction is required for optimal viral DNA replication.</text>
</comment>
<keyword evidence="5 12" id="KW-0597">Phosphoprotein</keyword>
<feature type="region of interest" description="Disordered" evidence="13">
    <location>
        <begin position="198"/>
        <end position="343"/>
    </location>
</feature>
<dbReference type="InterPro" id="IPR036050">
    <property type="entry name" value="Regulatory_protein_E2_N"/>
</dbReference>
<dbReference type="InterPro" id="IPR012677">
    <property type="entry name" value="Nucleotide-bd_a/b_plait_sf"/>
</dbReference>
<dbReference type="InterPro" id="IPR033668">
    <property type="entry name" value="Reg_prot_E2"/>
</dbReference>
<evidence type="ECO:0000256" key="6">
    <source>
        <dbReference type="ARBA" id="ARBA00022562"/>
    </source>
</evidence>
<keyword evidence="3 12" id="KW-0678">Repressor</keyword>
<dbReference type="GeneID" id="37618220"/>
<dbReference type="GO" id="GO:0003700">
    <property type="term" value="F:DNA-binding transcription factor activity"/>
    <property type="evidence" value="ECO:0007669"/>
    <property type="project" value="UniProtKB-UniRule"/>
</dbReference>
<dbReference type="InterPro" id="IPR042504">
    <property type="entry name" value="Regulatory_protein_E2_N_2"/>
</dbReference>
<dbReference type="HAMAP" id="MF_04001">
    <property type="entry name" value="PPV_E2"/>
    <property type="match status" value="1"/>
</dbReference>
<comment type="caution">
    <text evidence="12">Lacks conserved residue(s) required for the propagation of feature annotation.</text>
</comment>
<comment type="subcellular location">
    <subcellularLocation>
        <location evidence="1 12">Host nucleus</location>
    </subcellularLocation>
</comment>
<feature type="compositionally biased region" description="Polar residues" evidence="13">
    <location>
        <begin position="284"/>
        <end position="293"/>
    </location>
</feature>
<evidence type="ECO:0000256" key="3">
    <source>
        <dbReference type="ARBA" id="ARBA00022491"/>
    </source>
</evidence>
<evidence type="ECO:0000256" key="13">
    <source>
        <dbReference type="SAM" id="MobiDB-lite"/>
    </source>
</evidence>
<gene>
    <name evidence="12 16" type="primary">E2</name>
</gene>
<evidence type="ECO:0000259" key="15">
    <source>
        <dbReference type="Pfam" id="PF00511"/>
    </source>
</evidence>
<evidence type="ECO:0000256" key="10">
    <source>
        <dbReference type="ARBA" id="ARBA00023159"/>
    </source>
</evidence>
<proteinExistence type="inferred from homology"/>
<dbReference type="SUPFAM" id="SSF54957">
    <property type="entry name" value="Viral DNA-binding domain"/>
    <property type="match status" value="1"/>
</dbReference>
<reference evidence="16 17" key="1">
    <citation type="journal article" date="2014" name="Genome Biol. Evol.">
        <title>Novel papillomaviruses in free-ranging Iberian bats: no virus-host co-evolution, no strict host specificity, and hints for recombination.</title>
        <authorList>
            <person name="Garcia-Perez R."/>
            <person name="Ibanez C."/>
            <person name="Godinez J.M."/>
            <person name="Arechiga N."/>
            <person name="Garin I."/>
            <person name="Perez-Suarez G."/>
            <person name="de Paz O."/>
            <person name="Juste J."/>
            <person name="Echevarria J.E."/>
            <person name="Bravo I.G."/>
        </authorList>
    </citation>
    <scope>NUCLEOTIDE SEQUENCE [LARGE SCALE GENOMIC DNA]</scope>
</reference>
<protein>
    <recommendedName>
        <fullName evidence="12">Regulatory protein E2</fullName>
    </recommendedName>
</protein>
<keyword evidence="4 12" id="KW-0244">Early protein</keyword>
<dbReference type="GO" id="GO:0039693">
    <property type="term" value="P:viral DNA genome replication"/>
    <property type="evidence" value="ECO:0007669"/>
    <property type="project" value="UniProtKB-UniRule"/>
</dbReference>
<keyword evidence="17" id="KW-1185">Reference proteome</keyword>
<evidence type="ECO:0000256" key="2">
    <source>
        <dbReference type="ARBA" id="ARBA00007794"/>
    </source>
</evidence>
<dbReference type="InterPro" id="IPR035975">
    <property type="entry name" value="E2/EBNA1_C_sf"/>
</dbReference>
<dbReference type="Pfam" id="PF00511">
    <property type="entry name" value="PPV_E2_C"/>
    <property type="match status" value="1"/>
</dbReference>
<dbReference type="GO" id="GO:0042025">
    <property type="term" value="C:host cell nucleus"/>
    <property type="evidence" value="ECO:0007669"/>
    <property type="project" value="UniProtKB-SubCell"/>
</dbReference>
<dbReference type="EMBL" id="KC858263">
    <property type="protein sequence ID" value="AHJ81387.1"/>
    <property type="molecule type" value="Genomic_DNA"/>
</dbReference>
<dbReference type="InterPro" id="IPR042503">
    <property type="entry name" value="Regulatory_protein_E2_N_1"/>
</dbReference>
<dbReference type="KEGG" id="vg:37618220"/>
<evidence type="ECO:0000256" key="9">
    <source>
        <dbReference type="ARBA" id="ARBA00023125"/>
    </source>
</evidence>
<dbReference type="GO" id="GO:0000166">
    <property type="term" value="F:nucleotide binding"/>
    <property type="evidence" value="ECO:0007669"/>
    <property type="project" value="UniProtKB-UniRule"/>
</dbReference>
<feature type="compositionally biased region" description="Basic residues" evidence="13">
    <location>
        <begin position="232"/>
        <end position="266"/>
    </location>
</feature>
<sequence>MSELQSRLDSIQDHILELFERQSTDLKDHEQYWLLIRREQAILFLARQKHVRLSMPVPSQAASKSRARDAIEMSLLIKGLSESQYGTEEWTLQQVSRERLLAPPEYTFKKGGRPITVMFDDMPDNTAEYTAWDLIYYQDADNQWQKAKGDVDMEGLFYKDSEGDKVYYVDFSREATKYGRTGKWSLLYNNNALASVDSPGYRDSDTESSPDSSPVPARSSRNSKSRSPAKDTRRRPRLWLRSKSRSRSRSRSSSRSSGRSRSRSPFRRGASTVLTERTRRSPGSHLQSPGSPVSSTSAGRRGSAGPRRLGSSSRPRELAPDQVGSSRQTVSSRPRSSLERLLEEARDPPGLLLTGPPNTLKCYRYSLKNKHSSLFTLISTTFHWTESKGPKRIGDGKMVIMFDDEAAREWFLKTVSLPRTLAAVKVDFGGL</sequence>
<keyword evidence="10 12" id="KW-0010">Activator</keyword>
<dbReference type="Proteomes" id="UP000112084">
    <property type="component" value="Segment"/>
</dbReference>
<keyword evidence="8 12" id="KW-0805">Transcription regulation</keyword>
<comment type="PTM">
    <text evidence="12">Phosphorylated.</text>
</comment>
<dbReference type="GO" id="GO:0006351">
    <property type="term" value="P:DNA-templated transcription"/>
    <property type="evidence" value="ECO:0007669"/>
    <property type="project" value="UniProtKB-UniRule"/>
</dbReference>
<name>W8E8L3_9PAPI</name>